<feature type="transmembrane region" description="Helical" evidence="7">
    <location>
        <begin position="413"/>
        <end position="433"/>
    </location>
</feature>
<sequence>MSPRETTARRDDATIIRPDFRSTAEPPETAETAQPTPEPAAAPSAPAALPAFVPKSPAMTAAYILAGMLIALTQGLGMSFISTNLQQIAGAMDLTQTEATWLMAAYVFPNASLTLLLFKVRAQYGLRNFAEVAIVVYVLVCLAHFWSDSYESALALRFFAGVAAAPMTSLGFLYVLEPVSPAKKLTVGLCAALTALALPAPVAGIISPYLLDIGGCHALYLVEMGLAMIALGLVYVLPLTSPPRAKVISSLDLVSYLFLAVGLGCFAVAFTVGRLYWWTAVDWLAWMIICGIAASAIFAAIELNRKNHLVDIRWLTSREILHFAGALMVSRLLFSEQTSGAVNFLRNAGMLNEQMAGLYWLILAGTVASGIICAMVMKPGQASAIHAVALLLVAVGSYMDSQSTILTRPEQMYLSQFLVSFASGLFLPPALMIGMSAAMKRGPSYVLSFIVVFLATQKIGGYLGSALYGTFVQWREQFHSFRLVSELASTDPLVASRLKQLGGAYGKVLTDPNQQVLQGAALFAKQVQQQAYTLAYNDASLLTAWASLAALACLLLHVAWRNRSRLLPIGNPMPAAA</sequence>
<evidence type="ECO:0000313" key="9">
    <source>
        <dbReference type="Proteomes" id="UP000039660"/>
    </source>
</evidence>
<feature type="compositionally biased region" description="Low complexity" evidence="6">
    <location>
        <begin position="23"/>
        <end position="44"/>
    </location>
</feature>
<feature type="transmembrane region" description="Helical" evidence="7">
    <location>
        <begin position="445"/>
        <end position="468"/>
    </location>
</feature>
<organism evidence="8 9">
    <name type="scientific">Neorhizobium galegae bv. officinalis</name>
    <dbReference type="NCBI Taxonomy" id="323656"/>
    <lineage>
        <taxon>Bacteria</taxon>
        <taxon>Pseudomonadati</taxon>
        <taxon>Pseudomonadota</taxon>
        <taxon>Alphaproteobacteria</taxon>
        <taxon>Hyphomicrobiales</taxon>
        <taxon>Rhizobiaceae</taxon>
        <taxon>Rhizobium/Agrobacterium group</taxon>
        <taxon>Neorhizobium</taxon>
    </lineage>
</organism>
<evidence type="ECO:0000256" key="4">
    <source>
        <dbReference type="ARBA" id="ARBA00022989"/>
    </source>
</evidence>
<feature type="compositionally biased region" description="Basic and acidic residues" evidence="6">
    <location>
        <begin position="1"/>
        <end position="22"/>
    </location>
</feature>
<feature type="transmembrane region" description="Helical" evidence="7">
    <location>
        <begin position="253"/>
        <end position="277"/>
    </location>
</feature>
<evidence type="ECO:0000256" key="3">
    <source>
        <dbReference type="ARBA" id="ARBA00022692"/>
    </source>
</evidence>
<reference evidence="8 9" key="1">
    <citation type="submission" date="2014-08" db="EMBL/GenBank/DDBJ databases">
        <authorList>
            <person name="Chen Y.-H."/>
        </authorList>
    </citation>
    <scope>NUCLEOTIDE SEQUENCE [LARGE SCALE GENOMIC DNA]</scope>
</reference>
<comment type="subcellular location">
    <subcellularLocation>
        <location evidence="1">Membrane</location>
        <topology evidence="1">Multi-pass membrane protein</topology>
    </subcellularLocation>
</comment>
<feature type="transmembrane region" description="Helical" evidence="7">
    <location>
        <begin position="354"/>
        <end position="377"/>
    </location>
</feature>
<evidence type="ECO:0000313" key="8">
    <source>
        <dbReference type="EMBL" id="CDZ49769.1"/>
    </source>
</evidence>
<dbReference type="SUPFAM" id="SSF103473">
    <property type="entry name" value="MFS general substrate transporter"/>
    <property type="match status" value="1"/>
</dbReference>
<accession>A0A0T7GR67</accession>
<keyword evidence="3 7" id="KW-0812">Transmembrane</keyword>
<dbReference type="RefSeq" id="WP_080955138.1">
    <property type="nucleotide sequence ID" value="NZ_CCRK01000006.1"/>
</dbReference>
<evidence type="ECO:0000256" key="2">
    <source>
        <dbReference type="ARBA" id="ARBA00022448"/>
    </source>
</evidence>
<dbReference type="GO" id="GO:0016020">
    <property type="term" value="C:membrane"/>
    <property type="evidence" value="ECO:0007669"/>
    <property type="project" value="UniProtKB-SubCell"/>
</dbReference>
<feature type="transmembrane region" description="Helical" evidence="7">
    <location>
        <begin position="217"/>
        <end position="241"/>
    </location>
</feature>
<keyword evidence="2" id="KW-0813">Transport</keyword>
<dbReference type="Proteomes" id="UP000039660">
    <property type="component" value="Unassembled WGS sequence"/>
</dbReference>
<feature type="transmembrane region" description="Helical" evidence="7">
    <location>
        <begin position="61"/>
        <end position="81"/>
    </location>
</feature>
<name>A0A0T7GR67_NEOGA</name>
<feature type="transmembrane region" description="Helical" evidence="7">
    <location>
        <begin position="283"/>
        <end position="303"/>
    </location>
</feature>
<gene>
    <name evidence="8" type="ORF">NGAL_HAMBI1189_31110</name>
</gene>
<feature type="transmembrane region" description="Helical" evidence="7">
    <location>
        <begin position="101"/>
        <end position="118"/>
    </location>
</feature>
<keyword evidence="4 7" id="KW-1133">Transmembrane helix</keyword>
<feature type="region of interest" description="Disordered" evidence="6">
    <location>
        <begin position="1"/>
        <end position="44"/>
    </location>
</feature>
<dbReference type="AlphaFoldDB" id="A0A0T7GR67"/>
<evidence type="ECO:0000256" key="7">
    <source>
        <dbReference type="SAM" id="Phobius"/>
    </source>
</evidence>
<evidence type="ECO:0000256" key="6">
    <source>
        <dbReference type="SAM" id="MobiDB-lite"/>
    </source>
</evidence>
<dbReference type="Gene3D" id="1.20.1250.20">
    <property type="entry name" value="MFS general substrate transporter like domains"/>
    <property type="match status" value="1"/>
</dbReference>
<feature type="transmembrane region" description="Helical" evidence="7">
    <location>
        <begin position="130"/>
        <end position="147"/>
    </location>
</feature>
<dbReference type="PANTHER" id="PTHR42718:SF9">
    <property type="entry name" value="MAJOR FACILITATOR SUPERFAMILY MULTIDRUG TRANSPORTER MFSC"/>
    <property type="match status" value="1"/>
</dbReference>
<evidence type="ECO:0000256" key="5">
    <source>
        <dbReference type="ARBA" id="ARBA00023136"/>
    </source>
</evidence>
<dbReference type="InterPro" id="IPR036259">
    <property type="entry name" value="MFS_trans_sf"/>
</dbReference>
<dbReference type="EMBL" id="CCRK01000006">
    <property type="protein sequence ID" value="CDZ49769.1"/>
    <property type="molecule type" value="Genomic_DNA"/>
</dbReference>
<feature type="transmembrane region" description="Helical" evidence="7">
    <location>
        <begin position="188"/>
        <end position="211"/>
    </location>
</feature>
<protein>
    <submittedName>
        <fullName evidence="8">Putative Multidrug resistance protein, emrB-like</fullName>
    </submittedName>
</protein>
<keyword evidence="5 7" id="KW-0472">Membrane</keyword>
<feature type="transmembrane region" description="Helical" evidence="7">
    <location>
        <begin position="153"/>
        <end position="176"/>
    </location>
</feature>
<feature type="transmembrane region" description="Helical" evidence="7">
    <location>
        <begin position="384"/>
        <end position="401"/>
    </location>
</feature>
<feature type="transmembrane region" description="Helical" evidence="7">
    <location>
        <begin position="542"/>
        <end position="560"/>
    </location>
</feature>
<dbReference type="PANTHER" id="PTHR42718">
    <property type="entry name" value="MAJOR FACILITATOR SUPERFAMILY MULTIDRUG TRANSPORTER MFSC"/>
    <property type="match status" value="1"/>
</dbReference>
<proteinExistence type="predicted"/>
<evidence type="ECO:0000256" key="1">
    <source>
        <dbReference type="ARBA" id="ARBA00004141"/>
    </source>
</evidence>